<accession>A0A0E3WE81</accession>
<dbReference type="NCBIfam" id="NF033546">
    <property type="entry name" value="transpos_IS21"/>
    <property type="match status" value="1"/>
</dbReference>
<protein>
    <submittedName>
        <fullName evidence="1">Transposase</fullName>
    </submittedName>
</protein>
<name>A0A0E3WE81_MYCLN</name>
<reference evidence="1 2" key="1">
    <citation type="submission" date="2015-03" db="EMBL/GenBank/DDBJ databases">
        <authorList>
            <person name="Urmite Genomes"/>
        </authorList>
    </citation>
    <scope>NUCLEOTIDE SEQUENCE [LARGE SCALE GENOMIC DNA]</scope>
    <source>
        <strain evidence="1 2">CSUR P1491</strain>
    </source>
</reference>
<organism evidence="1 2">
    <name type="scientific">Mycobacterium lentiflavum</name>
    <dbReference type="NCBI Taxonomy" id="141349"/>
    <lineage>
        <taxon>Bacteria</taxon>
        <taxon>Bacillati</taxon>
        <taxon>Actinomycetota</taxon>
        <taxon>Actinomycetes</taxon>
        <taxon>Mycobacteriales</taxon>
        <taxon>Mycobacteriaceae</taxon>
        <taxon>Mycobacterium</taxon>
        <taxon>Mycobacterium simiae complex</taxon>
    </lineage>
</organism>
<sequence>MRSRVELFAVIRRDHRVDGLSIRALADKHAVHRRTVRQALASAVPPPRKTAQRIAPRLEPFKSAIDAMLRLDLDAPKKQRHTARRIHARLVDEHGAAGLSYSTVRDHVRKRRPQILAEAGRPLELGYVPQTHEPAAEAEVDFHDLWVVLGGVKMKTALFTMRLSYSGRAAHRAFLTQGQEAFLEGHVYAFERLGGVPVDKIRYDNLNSAVKQVLFGRSRQENERWVMFRSHYGFEAWYCQPGHEGSHEKGGVEGEGGRFRRNHCVPMPVVDSIDELNALLEAADDADDARRISHRANRVGQDWALVTALAEIPH</sequence>
<dbReference type="Proteomes" id="UP000199251">
    <property type="component" value="Unassembled WGS sequence"/>
</dbReference>
<dbReference type="STRING" id="141349.BN1232_06013"/>
<evidence type="ECO:0000313" key="1">
    <source>
        <dbReference type="EMBL" id="CQD24025.1"/>
    </source>
</evidence>
<gene>
    <name evidence="1" type="ORF">BN1232_06013</name>
</gene>
<evidence type="ECO:0000313" key="2">
    <source>
        <dbReference type="Proteomes" id="UP000199251"/>
    </source>
</evidence>
<proteinExistence type="predicted"/>
<dbReference type="AlphaFoldDB" id="A0A0E3WE81"/>
<dbReference type="PANTHER" id="PTHR35004">
    <property type="entry name" value="TRANSPOSASE RV3428C-RELATED"/>
    <property type="match status" value="1"/>
</dbReference>
<dbReference type="EMBL" id="CTEE01000002">
    <property type="protein sequence ID" value="CQD24025.1"/>
    <property type="molecule type" value="Genomic_DNA"/>
</dbReference>